<dbReference type="SUPFAM" id="SSF88723">
    <property type="entry name" value="PIN domain-like"/>
    <property type="match status" value="1"/>
</dbReference>
<protein>
    <recommendedName>
        <fullName evidence="2">PIN domain-containing protein</fullName>
    </recommendedName>
</protein>
<dbReference type="Gene3D" id="3.40.50.1010">
    <property type="entry name" value="5'-nuclease"/>
    <property type="match status" value="1"/>
</dbReference>
<comment type="caution">
    <text evidence="3">The sequence shown here is derived from an EMBL/GenBank/DDBJ whole genome shotgun (WGS) entry which is preliminary data.</text>
</comment>
<dbReference type="AlphaFoldDB" id="A0A2H0WND0"/>
<dbReference type="InterPro" id="IPR029060">
    <property type="entry name" value="PIN-like_dom_sf"/>
</dbReference>
<dbReference type="PANTHER" id="PTHR35901:SF1">
    <property type="entry name" value="EXONUCLEASE VAPC9"/>
    <property type="match status" value="1"/>
</dbReference>
<dbReference type="PANTHER" id="PTHR35901">
    <property type="entry name" value="RIBONUCLEASE VAPC3"/>
    <property type="match status" value="1"/>
</dbReference>
<proteinExistence type="predicted"/>
<reference evidence="4" key="1">
    <citation type="submission" date="2017-09" db="EMBL/GenBank/DDBJ databases">
        <title>Depth-based differentiation of microbial function through sediment-hosted aquifers and enrichment of novel symbionts in the deep terrestrial subsurface.</title>
        <authorList>
            <person name="Probst A.J."/>
            <person name="Ladd B."/>
            <person name="Jarett J.K."/>
            <person name="Geller-Mcgrath D.E."/>
            <person name="Sieber C.M.K."/>
            <person name="Emerson J.B."/>
            <person name="Anantharaman K."/>
            <person name="Thomas B.C."/>
            <person name="Malmstrom R."/>
            <person name="Stieglmeier M."/>
            <person name="Klingl A."/>
            <person name="Woyke T."/>
            <person name="Ryan C.M."/>
            <person name="Banfield J.F."/>
        </authorList>
    </citation>
    <scope>NUCLEOTIDE SEQUENCE [LARGE SCALE GENOMIC DNA]</scope>
</reference>
<accession>A0A2H0WND0</accession>
<dbReference type="CDD" id="cd09873">
    <property type="entry name" value="PIN_Pae0151-like"/>
    <property type="match status" value="1"/>
</dbReference>
<gene>
    <name evidence="3" type="ORF">COT65_00345</name>
</gene>
<dbReference type="Pfam" id="PF01850">
    <property type="entry name" value="PIN"/>
    <property type="match status" value="1"/>
</dbReference>
<sequence length="129" mass="14560">MAGSIKKCFVVEASFVLSFLLREEEALAEIFKDYVNGRVEFVTSDLLKYEVGNGLRSAVLKKRISSKTARAIYQEFLVLGISEEVPGPLQTLKIALLRKISFYDASYLALSRQKGWPLLTRDKALELLK</sequence>
<dbReference type="InterPro" id="IPR044153">
    <property type="entry name" value="PIN_Pae0151-like"/>
</dbReference>
<feature type="domain" description="PIN" evidence="2">
    <location>
        <begin position="10"/>
        <end position="126"/>
    </location>
</feature>
<name>A0A2H0WND0_9BACT</name>
<dbReference type="EMBL" id="PEZJ01000005">
    <property type="protein sequence ID" value="PIS14152.1"/>
    <property type="molecule type" value="Genomic_DNA"/>
</dbReference>
<dbReference type="InterPro" id="IPR002716">
    <property type="entry name" value="PIN_dom"/>
</dbReference>
<organism evidence="3 4">
    <name type="scientific">Candidatus Shapirobacteria bacterium CG09_land_8_20_14_0_10_47_13</name>
    <dbReference type="NCBI Taxonomy" id="1974481"/>
    <lineage>
        <taxon>Bacteria</taxon>
        <taxon>Candidatus Shapironibacteriota</taxon>
    </lineage>
</organism>
<dbReference type="InterPro" id="IPR051619">
    <property type="entry name" value="TypeII_TA_RNase_PINc/VapC"/>
</dbReference>
<evidence type="ECO:0000259" key="2">
    <source>
        <dbReference type="Pfam" id="PF01850"/>
    </source>
</evidence>
<evidence type="ECO:0000313" key="3">
    <source>
        <dbReference type="EMBL" id="PIS14152.1"/>
    </source>
</evidence>
<evidence type="ECO:0000256" key="1">
    <source>
        <dbReference type="ARBA" id="ARBA00022842"/>
    </source>
</evidence>
<evidence type="ECO:0000313" key="4">
    <source>
        <dbReference type="Proteomes" id="UP000230033"/>
    </source>
</evidence>
<dbReference type="Proteomes" id="UP000230033">
    <property type="component" value="Unassembled WGS sequence"/>
</dbReference>
<keyword evidence="1" id="KW-0460">Magnesium</keyword>